<evidence type="ECO:0000259" key="2">
    <source>
        <dbReference type="Pfam" id="PF00174"/>
    </source>
</evidence>
<keyword evidence="1" id="KW-0472">Membrane</keyword>
<reference evidence="3 4" key="1">
    <citation type="journal article" date="2019" name="Nat. Microbiol.">
        <title>Mediterranean grassland soil C-N compound turnover is dependent on rainfall and depth, and is mediated by genomically divergent microorganisms.</title>
        <authorList>
            <person name="Diamond S."/>
            <person name="Andeer P.F."/>
            <person name="Li Z."/>
            <person name="Crits-Christoph A."/>
            <person name="Burstein D."/>
            <person name="Anantharaman K."/>
            <person name="Lane K.R."/>
            <person name="Thomas B.C."/>
            <person name="Pan C."/>
            <person name="Northen T.R."/>
            <person name="Banfield J.F."/>
        </authorList>
    </citation>
    <scope>NUCLEOTIDE SEQUENCE [LARGE SCALE GENOMIC DNA]</scope>
    <source>
        <strain evidence="3">NP_2</strain>
    </source>
</reference>
<dbReference type="Gene3D" id="3.90.420.10">
    <property type="entry name" value="Oxidoreductase, molybdopterin-binding domain"/>
    <property type="match status" value="1"/>
</dbReference>
<evidence type="ECO:0000256" key="1">
    <source>
        <dbReference type="SAM" id="Phobius"/>
    </source>
</evidence>
<dbReference type="PANTHER" id="PTHR19372">
    <property type="entry name" value="SULFITE REDUCTASE"/>
    <property type="match status" value="1"/>
</dbReference>
<dbReference type="PANTHER" id="PTHR19372:SF7">
    <property type="entry name" value="SULFITE OXIDASE, MITOCHONDRIAL"/>
    <property type="match status" value="1"/>
</dbReference>
<gene>
    <name evidence="3" type="ORF">E6G99_10400</name>
</gene>
<feature type="domain" description="Oxidoreductase molybdopterin-binding" evidence="2">
    <location>
        <begin position="243"/>
        <end position="391"/>
    </location>
</feature>
<dbReference type="PRINTS" id="PR00407">
    <property type="entry name" value="EUMOPTERIN"/>
</dbReference>
<dbReference type="GO" id="GO:0043546">
    <property type="term" value="F:molybdopterin cofactor binding"/>
    <property type="evidence" value="ECO:0007669"/>
    <property type="project" value="TreeGrafter"/>
</dbReference>
<dbReference type="Proteomes" id="UP000318661">
    <property type="component" value="Unassembled WGS sequence"/>
</dbReference>
<dbReference type="GO" id="GO:0020037">
    <property type="term" value="F:heme binding"/>
    <property type="evidence" value="ECO:0007669"/>
    <property type="project" value="TreeGrafter"/>
</dbReference>
<feature type="transmembrane region" description="Helical" evidence="1">
    <location>
        <begin position="98"/>
        <end position="118"/>
    </location>
</feature>
<comment type="caution">
    <text evidence="3">The sequence shown here is derived from an EMBL/GenBank/DDBJ whole genome shotgun (WGS) entry which is preliminary data.</text>
</comment>
<feature type="transmembrane region" description="Helical" evidence="1">
    <location>
        <begin position="138"/>
        <end position="158"/>
    </location>
</feature>
<dbReference type="Gene3D" id="2.60.40.650">
    <property type="match status" value="1"/>
</dbReference>
<dbReference type="GO" id="GO:0006790">
    <property type="term" value="P:sulfur compound metabolic process"/>
    <property type="evidence" value="ECO:0007669"/>
    <property type="project" value="TreeGrafter"/>
</dbReference>
<name>A0A537L8T6_9BACT</name>
<accession>A0A537L8T6</accession>
<dbReference type="InterPro" id="IPR036374">
    <property type="entry name" value="OxRdtase_Mopterin-bd_sf"/>
</dbReference>
<dbReference type="SUPFAM" id="SSF81296">
    <property type="entry name" value="E set domains"/>
    <property type="match status" value="1"/>
</dbReference>
<evidence type="ECO:0000313" key="4">
    <source>
        <dbReference type="Proteomes" id="UP000318661"/>
    </source>
</evidence>
<dbReference type="InterPro" id="IPR000572">
    <property type="entry name" value="OxRdtase_Mopterin-bd_dom"/>
</dbReference>
<protein>
    <submittedName>
        <fullName evidence="3">Molybdopterin-binding oxidoreductase</fullName>
    </submittedName>
</protein>
<dbReference type="AlphaFoldDB" id="A0A537L8T6"/>
<feature type="transmembrane region" description="Helical" evidence="1">
    <location>
        <begin position="12"/>
        <end position="40"/>
    </location>
</feature>
<dbReference type="GO" id="GO:0008482">
    <property type="term" value="F:sulfite oxidase activity"/>
    <property type="evidence" value="ECO:0007669"/>
    <property type="project" value="TreeGrafter"/>
</dbReference>
<feature type="transmembrane region" description="Helical" evidence="1">
    <location>
        <begin position="179"/>
        <end position="201"/>
    </location>
</feature>
<dbReference type="SUPFAM" id="SSF56524">
    <property type="entry name" value="Oxidoreductase molybdopterin-binding domain"/>
    <property type="match status" value="1"/>
</dbReference>
<sequence>MMTSVTRVGFWAGLAAGLLVVIAMYFGWFTGHVPAVALALWERQMRLIPLQVFSFLIVRLKFAAKPAAFWGMLAALVVLLGLIGALLARWIGRRPGRLLVASWVVVTGLLTALAFGPASRYLAERLAAEGRASSGSTVPLALAAYGVLFAVVYTALIVMQSRRTATGTPASGGVTRREVLSRTVTILIASAAGISAAQWVLTAVHRATAAVQSAFARVRGLPPEITVNEQFYVVSKNPPGFDPVVEVARWALDIGGLVGAPVRLSLGELRAMPAVEQLQTLECISNEVGGDLISNAKWKGVPLRDVLMRAGGPAATAVKVAFRCADGYSESIPLTDAMHPSTLLVYEMNGEPLPAKHGFPVRLLVPGLFGMKNPKWITKIEVVNYDFRGYWEASGWSEEAVAKTMSEFITAPRSAVVGDIGLGGVAYGGDRGIKAVEYSSDGGATWVVAEVKPPLGPFTWVLWAALWTPTAPGEYTLKVRAKDGLGVVQTAREVPTLPDGASGYHAVRIRVTK</sequence>
<dbReference type="EMBL" id="VBAJ01000264">
    <property type="protein sequence ID" value="TMJ04428.1"/>
    <property type="molecule type" value="Genomic_DNA"/>
</dbReference>
<evidence type="ECO:0000313" key="3">
    <source>
        <dbReference type="EMBL" id="TMJ04428.1"/>
    </source>
</evidence>
<organism evidence="3 4">
    <name type="scientific">Candidatus Segetimicrobium genomatis</name>
    <dbReference type="NCBI Taxonomy" id="2569760"/>
    <lineage>
        <taxon>Bacteria</taxon>
        <taxon>Bacillati</taxon>
        <taxon>Candidatus Sysuimicrobiota</taxon>
        <taxon>Candidatus Sysuimicrobiia</taxon>
        <taxon>Candidatus Sysuimicrobiales</taxon>
        <taxon>Candidatus Segetimicrobiaceae</taxon>
        <taxon>Candidatus Segetimicrobium</taxon>
    </lineage>
</organism>
<dbReference type="Pfam" id="PF00174">
    <property type="entry name" value="Oxidored_molyb"/>
    <property type="match status" value="1"/>
</dbReference>
<proteinExistence type="predicted"/>
<dbReference type="InterPro" id="IPR014756">
    <property type="entry name" value="Ig_E-set"/>
</dbReference>
<dbReference type="InterPro" id="IPR008335">
    <property type="entry name" value="Mopterin_OxRdtase_euk"/>
</dbReference>
<feature type="transmembrane region" description="Helical" evidence="1">
    <location>
        <begin position="70"/>
        <end position="91"/>
    </location>
</feature>
<keyword evidence="1" id="KW-0812">Transmembrane</keyword>
<keyword evidence="1" id="KW-1133">Transmembrane helix</keyword>